<protein>
    <submittedName>
        <fullName evidence="5">Diguanylate cyclase with PAS/PAC and GAF sensors</fullName>
    </submittedName>
</protein>
<sequence length="824" mass="93960">MKVITLGRSILVHKCLSLIKTLTEWIIRQINFMQYPDSQNETADLIESNANNNGLLNRSFQTQERVKQLLENSQVVIFSCQPQPKYPIIFISNNVKILLGYDVAILLKEKDVWHTYVPPSDQDKWQNAFVQLLVKENYIHEAQFLHANGNFCWLRVEMLLIKDEGGNISEILGYFVDITDRKEAEMQLSTAENRLKTVIETVGSGITLSDQKGNFYIFNSKMTEITGYSLEDAQSHSDFLALLYPGSKSYSQAQSRLDNVALMGSIFNAETTIPTKNGELKTLLLSTVMMEDQDNPLFLSTFQDITPLKRAEKALCQMIVQEHLIWEITHKIRQSLNLEDILNTTVTEVQQLLECDRVFIYRIFPNRQGKIIAETNPNELLKTQPSPTPLIPLDCYEKFSQGGIRVLNNIHHDPTDPEMFKVIKYWGIDSAIMVPLLEMNQLWGLLIVDKNQGLPHWLKWEANLLRQISEQVGIAIQQSHLYQETQDQAHRAQILNQVIQVIRQSLDLDTIFSMAITEIVSVLGLDRACILQYLPQQKQWQEVACFGDHHSIIPSVFPPMQQTYCLESDDFNVLTSEEIQHLTGILGNWLPIPLRVGSETWGCLGLLKQQNLNGWKESEIELTCAISEQLAIAIQQSKIYQELQIANQQLLRLATIDGLTQVANRRRFDQYLEQQWQDLQAEKSSLALILCDIDYFKQYNDYYGHLTGDSCLKKVAQALENILRDPVDLVARYGGEEFAIILPHTSWNQAIKLAQHIQNSMLQLQLPHANSRVSQWLTLSLGIACTIPSDEISPSALIGGADQALYLAKQQGRACYCTHEMDAI</sequence>
<dbReference type="GO" id="GO:1902201">
    <property type="term" value="P:negative regulation of bacterial-type flagellum-dependent cell motility"/>
    <property type="evidence" value="ECO:0007669"/>
    <property type="project" value="TreeGrafter"/>
</dbReference>
<dbReference type="Gene3D" id="3.30.450.40">
    <property type="match status" value="2"/>
</dbReference>
<dbReference type="NCBIfam" id="TIGR00254">
    <property type="entry name" value="GGDEF"/>
    <property type="match status" value="1"/>
</dbReference>
<dbReference type="FunFam" id="3.30.70.270:FF:000001">
    <property type="entry name" value="Diguanylate cyclase domain protein"/>
    <property type="match status" value="1"/>
</dbReference>
<dbReference type="InterPro" id="IPR000014">
    <property type="entry name" value="PAS"/>
</dbReference>
<dbReference type="InterPro" id="IPR029787">
    <property type="entry name" value="Nucleotide_cyclase"/>
</dbReference>
<dbReference type="PROSITE" id="PS50112">
    <property type="entry name" value="PAS"/>
    <property type="match status" value="2"/>
</dbReference>
<organism evidence="5 6">
    <name type="scientific">Planktothrix agardhii CCAP 1459/11A</name>
    <dbReference type="NCBI Taxonomy" id="282420"/>
    <lineage>
        <taxon>Bacteria</taxon>
        <taxon>Bacillati</taxon>
        <taxon>Cyanobacteriota</taxon>
        <taxon>Cyanophyceae</taxon>
        <taxon>Oscillatoriophycideae</taxon>
        <taxon>Oscillatoriales</taxon>
        <taxon>Microcoleaceae</taxon>
        <taxon>Planktothrix</taxon>
    </lineage>
</organism>
<dbReference type="InterPro" id="IPR043128">
    <property type="entry name" value="Rev_trsase/Diguanyl_cyclase"/>
</dbReference>
<evidence type="ECO:0000313" key="6">
    <source>
        <dbReference type="Proteomes" id="UP000299794"/>
    </source>
</evidence>
<dbReference type="InterPro" id="IPR001610">
    <property type="entry name" value="PAC"/>
</dbReference>
<dbReference type="Gene3D" id="3.30.450.20">
    <property type="entry name" value="PAS domain"/>
    <property type="match status" value="2"/>
</dbReference>
<dbReference type="CDD" id="cd00130">
    <property type="entry name" value="PAS"/>
    <property type="match status" value="2"/>
</dbReference>
<dbReference type="InterPro" id="IPR013655">
    <property type="entry name" value="PAS_fold_3"/>
</dbReference>
<feature type="domain" description="Phytochrome chromophore attachment site" evidence="1">
    <location>
        <begin position="337"/>
        <end position="471"/>
    </location>
</feature>
<dbReference type="PANTHER" id="PTHR45138">
    <property type="entry name" value="REGULATORY COMPONENTS OF SENSORY TRANSDUCTION SYSTEM"/>
    <property type="match status" value="1"/>
</dbReference>
<dbReference type="SMART" id="SM00267">
    <property type="entry name" value="GGDEF"/>
    <property type="match status" value="1"/>
</dbReference>
<dbReference type="GO" id="GO:0005886">
    <property type="term" value="C:plasma membrane"/>
    <property type="evidence" value="ECO:0007669"/>
    <property type="project" value="TreeGrafter"/>
</dbReference>
<evidence type="ECO:0000259" key="2">
    <source>
        <dbReference type="PROSITE" id="PS50112"/>
    </source>
</evidence>
<dbReference type="Gene3D" id="3.30.70.270">
    <property type="match status" value="1"/>
</dbReference>
<dbReference type="Pfam" id="PF00989">
    <property type="entry name" value="PAS"/>
    <property type="match status" value="1"/>
</dbReference>
<feature type="domain" description="PAS" evidence="2">
    <location>
        <begin position="62"/>
        <end position="137"/>
    </location>
</feature>
<dbReference type="InterPro" id="IPR050469">
    <property type="entry name" value="Diguanylate_Cyclase"/>
</dbReference>
<name>A0A4P5ZJC9_PLAAG</name>
<accession>A0A4P5ZJC9</accession>
<feature type="domain" description="GGDEF" evidence="4">
    <location>
        <begin position="684"/>
        <end position="821"/>
    </location>
</feature>
<dbReference type="PROSITE" id="PS50887">
    <property type="entry name" value="GGDEF"/>
    <property type="match status" value="1"/>
</dbReference>
<dbReference type="GO" id="GO:0052621">
    <property type="term" value="F:diguanylate cyclase activity"/>
    <property type="evidence" value="ECO:0007669"/>
    <property type="project" value="TreeGrafter"/>
</dbReference>
<gene>
    <name evidence="5" type="ORF">PA905_12590</name>
</gene>
<dbReference type="Pfam" id="PF00990">
    <property type="entry name" value="GGDEF"/>
    <property type="match status" value="1"/>
</dbReference>
<dbReference type="InterPro" id="IPR016132">
    <property type="entry name" value="Phyto_chromo_attachment"/>
</dbReference>
<dbReference type="CDD" id="cd01949">
    <property type="entry name" value="GGDEF"/>
    <property type="match status" value="1"/>
</dbReference>
<dbReference type="AlphaFoldDB" id="A0A4P5ZJC9"/>
<dbReference type="SMART" id="SM00091">
    <property type="entry name" value="PAS"/>
    <property type="match status" value="2"/>
</dbReference>
<evidence type="ECO:0000259" key="3">
    <source>
        <dbReference type="PROSITE" id="PS50113"/>
    </source>
</evidence>
<reference evidence="6" key="1">
    <citation type="submission" date="2019-02" db="EMBL/GenBank/DDBJ databases">
        <title>Draft genome sequence of Planktothrix agardhii NIES-905.</title>
        <authorList>
            <person name="Yamaguchi H."/>
            <person name="Suzuki S."/>
            <person name="Kawachi M."/>
        </authorList>
    </citation>
    <scope>NUCLEOTIDE SEQUENCE [LARGE SCALE GENOMIC DNA]</scope>
    <source>
        <strain evidence="6">CCAP 1459/11A</strain>
    </source>
</reference>
<evidence type="ECO:0000259" key="4">
    <source>
        <dbReference type="PROSITE" id="PS50887"/>
    </source>
</evidence>
<dbReference type="InterPro" id="IPR000700">
    <property type="entry name" value="PAS-assoc_C"/>
</dbReference>
<dbReference type="PROSITE" id="PS50113">
    <property type="entry name" value="PAC"/>
    <property type="match status" value="2"/>
</dbReference>
<dbReference type="PANTHER" id="PTHR45138:SF9">
    <property type="entry name" value="DIGUANYLATE CYCLASE DGCM-RELATED"/>
    <property type="match status" value="1"/>
</dbReference>
<dbReference type="EMBL" id="BJCD01000034">
    <property type="protein sequence ID" value="GDZ93422.1"/>
    <property type="molecule type" value="Genomic_DNA"/>
</dbReference>
<dbReference type="SUPFAM" id="SSF55785">
    <property type="entry name" value="PYP-like sensor domain (PAS domain)"/>
    <property type="match status" value="2"/>
</dbReference>
<dbReference type="NCBIfam" id="TIGR00229">
    <property type="entry name" value="sensory_box"/>
    <property type="match status" value="2"/>
</dbReference>
<dbReference type="InterPro" id="IPR035965">
    <property type="entry name" value="PAS-like_dom_sf"/>
</dbReference>
<dbReference type="Proteomes" id="UP000299794">
    <property type="component" value="Unassembled WGS sequence"/>
</dbReference>
<dbReference type="InterPro" id="IPR013767">
    <property type="entry name" value="PAS_fold"/>
</dbReference>
<comment type="caution">
    <text evidence="5">The sequence shown here is derived from an EMBL/GenBank/DDBJ whole genome shotgun (WGS) entry which is preliminary data.</text>
</comment>
<feature type="domain" description="PAC" evidence="3">
    <location>
        <begin position="267"/>
        <end position="317"/>
    </location>
</feature>
<feature type="domain" description="PAS" evidence="2">
    <location>
        <begin position="191"/>
        <end position="245"/>
    </location>
</feature>
<dbReference type="InterPro" id="IPR003018">
    <property type="entry name" value="GAF"/>
</dbReference>
<feature type="domain" description="PAC" evidence="3">
    <location>
        <begin position="138"/>
        <end position="190"/>
    </location>
</feature>
<dbReference type="Pfam" id="PF01590">
    <property type="entry name" value="GAF"/>
    <property type="match status" value="2"/>
</dbReference>
<dbReference type="SMART" id="SM00065">
    <property type="entry name" value="GAF"/>
    <property type="match status" value="2"/>
</dbReference>
<dbReference type="GO" id="GO:0043709">
    <property type="term" value="P:cell adhesion involved in single-species biofilm formation"/>
    <property type="evidence" value="ECO:0007669"/>
    <property type="project" value="TreeGrafter"/>
</dbReference>
<dbReference type="InterPro" id="IPR000160">
    <property type="entry name" value="GGDEF_dom"/>
</dbReference>
<dbReference type="InterPro" id="IPR029016">
    <property type="entry name" value="GAF-like_dom_sf"/>
</dbReference>
<dbReference type="PROSITE" id="PS50046">
    <property type="entry name" value="PHYTOCHROME_2"/>
    <property type="match status" value="1"/>
</dbReference>
<dbReference type="SUPFAM" id="SSF55781">
    <property type="entry name" value="GAF domain-like"/>
    <property type="match status" value="2"/>
</dbReference>
<proteinExistence type="predicted"/>
<dbReference type="SMART" id="SM00086">
    <property type="entry name" value="PAC"/>
    <property type="match status" value="2"/>
</dbReference>
<dbReference type="SUPFAM" id="SSF55073">
    <property type="entry name" value="Nucleotide cyclase"/>
    <property type="match status" value="1"/>
</dbReference>
<dbReference type="RefSeq" id="WP_141293824.1">
    <property type="nucleotide sequence ID" value="NZ_BJCD01000034.1"/>
</dbReference>
<dbReference type="Pfam" id="PF08447">
    <property type="entry name" value="PAS_3"/>
    <property type="match status" value="1"/>
</dbReference>
<evidence type="ECO:0000259" key="1">
    <source>
        <dbReference type="PROSITE" id="PS50046"/>
    </source>
</evidence>
<evidence type="ECO:0000313" key="5">
    <source>
        <dbReference type="EMBL" id="GDZ93422.1"/>
    </source>
</evidence>